<dbReference type="InterPro" id="IPR000889">
    <property type="entry name" value="Glutathione_peroxidase"/>
</dbReference>
<protein>
    <recommendedName>
        <fullName evidence="4">Glutathione peroxidase</fullName>
    </recommendedName>
</protein>
<dbReference type="PROSITE" id="PS00460">
    <property type="entry name" value="GLUTATHIONE_PEROXID_1"/>
    <property type="match status" value="1"/>
</dbReference>
<evidence type="ECO:0000256" key="1">
    <source>
        <dbReference type="ARBA" id="ARBA00006926"/>
    </source>
</evidence>
<dbReference type="RefSeq" id="WP_307342351.1">
    <property type="nucleotide sequence ID" value="NZ_JAUSUQ010000015.1"/>
</dbReference>
<dbReference type="PROSITE" id="PS51352">
    <property type="entry name" value="THIOREDOXIN_2"/>
    <property type="match status" value="1"/>
</dbReference>
<dbReference type="Pfam" id="PF00255">
    <property type="entry name" value="GSHPx"/>
    <property type="match status" value="1"/>
</dbReference>
<evidence type="ECO:0000259" key="5">
    <source>
        <dbReference type="PROSITE" id="PS51352"/>
    </source>
</evidence>
<keyword evidence="2 4" id="KW-0575">Peroxidase</keyword>
<dbReference type="InterPro" id="IPR013766">
    <property type="entry name" value="Thioredoxin_domain"/>
</dbReference>
<evidence type="ECO:0000313" key="7">
    <source>
        <dbReference type="Proteomes" id="UP001232445"/>
    </source>
</evidence>
<comment type="similarity">
    <text evidence="1 4">Belongs to the glutathione peroxidase family.</text>
</comment>
<dbReference type="PIRSF" id="PIRSF000303">
    <property type="entry name" value="Glutathion_perox"/>
    <property type="match status" value="1"/>
</dbReference>
<dbReference type="PROSITE" id="PS51355">
    <property type="entry name" value="GLUTATHIONE_PEROXID_3"/>
    <property type="match status" value="1"/>
</dbReference>
<evidence type="ECO:0000256" key="2">
    <source>
        <dbReference type="ARBA" id="ARBA00022559"/>
    </source>
</evidence>
<sequence>MSIYDFTARLINGQEQSLADYKGQVVLIVNTASRCGFTPQYRELEQLYQTYKDRGFVVLGFPCNQFMNQEPGSEEEILSFCQTNYNATFPLFAKVEVKGNSAHPLFRYLTRQAKGIFTDEIKWNFTKFLIDKDGQVVKRYAPTTSPLKIAPDIERLLGQGSATNA</sequence>
<dbReference type="SUPFAM" id="SSF52833">
    <property type="entry name" value="Thioredoxin-like"/>
    <property type="match status" value="1"/>
</dbReference>
<dbReference type="Proteomes" id="UP001232445">
    <property type="component" value="Unassembled WGS sequence"/>
</dbReference>
<dbReference type="PANTHER" id="PTHR11592:SF78">
    <property type="entry name" value="GLUTATHIONE PEROXIDASE"/>
    <property type="match status" value="1"/>
</dbReference>
<proteinExistence type="inferred from homology"/>
<dbReference type="CDD" id="cd00340">
    <property type="entry name" value="GSH_Peroxidase"/>
    <property type="match status" value="1"/>
</dbReference>
<gene>
    <name evidence="6" type="ORF">J2S00_003374</name>
</gene>
<organism evidence="6 7">
    <name type="scientific">Caldalkalibacillus uzonensis</name>
    <dbReference type="NCBI Taxonomy" id="353224"/>
    <lineage>
        <taxon>Bacteria</taxon>
        <taxon>Bacillati</taxon>
        <taxon>Bacillota</taxon>
        <taxon>Bacilli</taxon>
        <taxon>Bacillales</taxon>
        <taxon>Bacillaceae</taxon>
        <taxon>Caldalkalibacillus</taxon>
    </lineage>
</organism>
<dbReference type="PANTHER" id="PTHR11592">
    <property type="entry name" value="GLUTATHIONE PEROXIDASE"/>
    <property type="match status" value="1"/>
</dbReference>
<comment type="caution">
    <text evidence="6">The sequence shown here is derived from an EMBL/GenBank/DDBJ whole genome shotgun (WGS) entry which is preliminary data.</text>
</comment>
<dbReference type="GO" id="GO:0004602">
    <property type="term" value="F:glutathione peroxidase activity"/>
    <property type="evidence" value="ECO:0007669"/>
    <property type="project" value="UniProtKB-EC"/>
</dbReference>
<dbReference type="Gene3D" id="3.40.30.10">
    <property type="entry name" value="Glutaredoxin"/>
    <property type="match status" value="1"/>
</dbReference>
<evidence type="ECO:0000256" key="3">
    <source>
        <dbReference type="ARBA" id="ARBA00023002"/>
    </source>
</evidence>
<reference evidence="6 7" key="1">
    <citation type="submission" date="2023-07" db="EMBL/GenBank/DDBJ databases">
        <title>Genomic Encyclopedia of Type Strains, Phase IV (KMG-IV): sequencing the most valuable type-strain genomes for metagenomic binning, comparative biology and taxonomic classification.</title>
        <authorList>
            <person name="Goeker M."/>
        </authorList>
    </citation>
    <scope>NUCLEOTIDE SEQUENCE [LARGE SCALE GENOMIC DNA]</scope>
    <source>
        <strain evidence="6 7">DSM 17740</strain>
    </source>
</reference>
<dbReference type="PRINTS" id="PR01011">
    <property type="entry name" value="GLUTPROXDASE"/>
</dbReference>
<dbReference type="InterPro" id="IPR029760">
    <property type="entry name" value="GPX_CS"/>
</dbReference>
<evidence type="ECO:0000313" key="6">
    <source>
        <dbReference type="EMBL" id="MDQ0340550.1"/>
    </source>
</evidence>
<keyword evidence="3 4" id="KW-0560">Oxidoreductase</keyword>
<dbReference type="EMBL" id="JAUSUQ010000015">
    <property type="protein sequence ID" value="MDQ0340550.1"/>
    <property type="molecule type" value="Genomic_DNA"/>
</dbReference>
<evidence type="ECO:0000256" key="4">
    <source>
        <dbReference type="RuleBase" id="RU000499"/>
    </source>
</evidence>
<dbReference type="InterPro" id="IPR036249">
    <property type="entry name" value="Thioredoxin-like_sf"/>
</dbReference>
<accession>A0ABU0CVZ3</accession>
<dbReference type="InterPro" id="IPR029759">
    <property type="entry name" value="GPX_AS"/>
</dbReference>
<feature type="domain" description="Thioredoxin" evidence="5">
    <location>
        <begin position="1"/>
        <end position="162"/>
    </location>
</feature>
<dbReference type="PROSITE" id="PS00763">
    <property type="entry name" value="GLUTATHIONE_PEROXID_2"/>
    <property type="match status" value="1"/>
</dbReference>
<keyword evidence="7" id="KW-1185">Reference proteome</keyword>
<name>A0ABU0CVZ3_9BACI</name>